<dbReference type="Proteomes" id="UP000245535">
    <property type="component" value="Unassembled WGS sequence"/>
</dbReference>
<dbReference type="NCBIfam" id="NF041646">
    <property type="entry name" value="VC0807_fam"/>
    <property type="match status" value="1"/>
</dbReference>
<name>A0A315ZDJ4_SEDFL</name>
<gene>
    <name evidence="2" type="ORF">BC781_102485</name>
</gene>
<dbReference type="EMBL" id="QGDO01000002">
    <property type="protein sequence ID" value="PWJ42938.1"/>
    <property type="molecule type" value="Genomic_DNA"/>
</dbReference>
<feature type="transmembrane region" description="Helical" evidence="1">
    <location>
        <begin position="152"/>
        <end position="172"/>
    </location>
</feature>
<evidence type="ECO:0000313" key="2">
    <source>
        <dbReference type="EMBL" id="PWJ42938.1"/>
    </source>
</evidence>
<dbReference type="OrthoDB" id="188353at2"/>
<organism evidence="2 3">
    <name type="scientific">Sediminitomix flava</name>
    <dbReference type="NCBI Taxonomy" id="379075"/>
    <lineage>
        <taxon>Bacteria</taxon>
        <taxon>Pseudomonadati</taxon>
        <taxon>Bacteroidota</taxon>
        <taxon>Cytophagia</taxon>
        <taxon>Cytophagales</taxon>
        <taxon>Flammeovirgaceae</taxon>
        <taxon>Sediminitomix</taxon>
    </lineage>
</organism>
<feature type="transmembrane region" description="Helical" evidence="1">
    <location>
        <begin position="65"/>
        <end position="82"/>
    </location>
</feature>
<dbReference type="InterPro" id="IPR016870">
    <property type="entry name" value="UCP028137"/>
</dbReference>
<dbReference type="PIRSF" id="PIRSF028137">
    <property type="entry name" value="UCP028137"/>
    <property type="match status" value="1"/>
</dbReference>
<accession>A0A315ZDJ4</accession>
<evidence type="ECO:0000313" key="3">
    <source>
        <dbReference type="Proteomes" id="UP000245535"/>
    </source>
</evidence>
<feature type="transmembrane region" description="Helical" evidence="1">
    <location>
        <begin position="35"/>
        <end position="53"/>
    </location>
</feature>
<feature type="transmembrane region" description="Helical" evidence="1">
    <location>
        <begin position="88"/>
        <end position="108"/>
    </location>
</feature>
<feature type="transmembrane region" description="Helical" evidence="1">
    <location>
        <begin position="12"/>
        <end position="29"/>
    </location>
</feature>
<reference evidence="2 3" key="1">
    <citation type="submission" date="2018-03" db="EMBL/GenBank/DDBJ databases">
        <title>Genomic Encyclopedia of Archaeal and Bacterial Type Strains, Phase II (KMG-II): from individual species to whole genera.</title>
        <authorList>
            <person name="Goeker M."/>
        </authorList>
    </citation>
    <scope>NUCLEOTIDE SEQUENCE [LARGE SCALE GENOMIC DNA]</scope>
    <source>
        <strain evidence="2 3">DSM 28229</strain>
    </source>
</reference>
<keyword evidence="1" id="KW-1133">Transmembrane helix</keyword>
<dbReference type="RefSeq" id="WP_109617058.1">
    <property type="nucleotide sequence ID" value="NZ_QGDO01000002.1"/>
</dbReference>
<evidence type="ECO:0000256" key="1">
    <source>
        <dbReference type="SAM" id="Phobius"/>
    </source>
</evidence>
<proteinExistence type="predicted"/>
<keyword evidence="3" id="KW-1185">Reference proteome</keyword>
<comment type="caution">
    <text evidence="2">The sequence shown here is derived from an EMBL/GenBank/DDBJ whole genome shotgun (WGS) entry which is preliminary data.</text>
</comment>
<evidence type="ECO:0008006" key="4">
    <source>
        <dbReference type="Google" id="ProtNLM"/>
    </source>
</evidence>
<keyword evidence="1" id="KW-0472">Membrane</keyword>
<protein>
    <recommendedName>
        <fullName evidence="4">MFS transporter</fullName>
    </recommendedName>
</protein>
<dbReference type="AlphaFoldDB" id="A0A315ZDJ4"/>
<feature type="transmembrane region" description="Helical" evidence="1">
    <location>
        <begin position="192"/>
        <end position="213"/>
    </location>
</feature>
<sequence>MSKEQQKKENPLINIAVNIIIPTVVLSKLSDEQYLGPQMGLIAALIFPVGYGIWDFAKEKKVNGFSILGFVSILLTGVVGLLELDPFWIAIKEAAVPLVFGIAILISMKTSYPLVKKFIYNDQIMDIDKVDTHLRENNQIENFQKKLDSATVMLAGSFFLSAALNYGLARYLVKSPAGTVAFNEELGQMTALSFPVIAVPSTIVMGIALWYLIKSIKECTGLQLEEVMRTN</sequence>
<keyword evidence="1" id="KW-0812">Transmembrane</keyword>